<proteinExistence type="predicted"/>
<dbReference type="Gene3D" id="3.10.10.10">
    <property type="entry name" value="HIV Type 1 Reverse Transcriptase, subunit A, domain 1"/>
    <property type="match status" value="1"/>
</dbReference>
<dbReference type="GO" id="GO:0004523">
    <property type="term" value="F:RNA-DNA hybrid ribonuclease activity"/>
    <property type="evidence" value="ECO:0007669"/>
    <property type="project" value="InterPro"/>
</dbReference>
<dbReference type="GO" id="GO:0015074">
    <property type="term" value="P:DNA integration"/>
    <property type="evidence" value="ECO:0007669"/>
    <property type="project" value="InterPro"/>
</dbReference>
<organism evidence="3 4">
    <name type="scientific">Deinandra increscens subsp. villosa</name>
    <dbReference type="NCBI Taxonomy" id="3103831"/>
    <lineage>
        <taxon>Eukaryota</taxon>
        <taxon>Viridiplantae</taxon>
        <taxon>Streptophyta</taxon>
        <taxon>Embryophyta</taxon>
        <taxon>Tracheophyta</taxon>
        <taxon>Spermatophyta</taxon>
        <taxon>Magnoliopsida</taxon>
        <taxon>eudicotyledons</taxon>
        <taxon>Gunneridae</taxon>
        <taxon>Pentapetalae</taxon>
        <taxon>asterids</taxon>
        <taxon>campanulids</taxon>
        <taxon>Asterales</taxon>
        <taxon>Asteraceae</taxon>
        <taxon>Asteroideae</taxon>
        <taxon>Heliantheae alliance</taxon>
        <taxon>Madieae</taxon>
        <taxon>Madiinae</taxon>
        <taxon>Deinandra</taxon>
    </lineage>
</organism>
<dbReference type="InterPro" id="IPR012337">
    <property type="entry name" value="RNaseH-like_sf"/>
</dbReference>
<dbReference type="InterPro" id="IPR036397">
    <property type="entry name" value="RNaseH_sf"/>
</dbReference>
<dbReference type="InterPro" id="IPR000477">
    <property type="entry name" value="RT_dom"/>
</dbReference>
<evidence type="ECO:0000259" key="1">
    <source>
        <dbReference type="PROSITE" id="PS50879"/>
    </source>
</evidence>
<dbReference type="PANTHER" id="PTHR48475">
    <property type="entry name" value="RIBONUCLEASE H"/>
    <property type="match status" value="1"/>
</dbReference>
<dbReference type="PROSITE" id="PS50994">
    <property type="entry name" value="INTEGRASE"/>
    <property type="match status" value="1"/>
</dbReference>
<comment type="caution">
    <text evidence="3">The sequence shown here is derived from an EMBL/GenBank/DDBJ whole genome shotgun (WGS) entry which is preliminary data.</text>
</comment>
<dbReference type="Proteomes" id="UP001408789">
    <property type="component" value="Unassembled WGS sequence"/>
</dbReference>
<dbReference type="Gene3D" id="1.10.340.70">
    <property type="match status" value="1"/>
</dbReference>
<dbReference type="SUPFAM" id="SSF56672">
    <property type="entry name" value="DNA/RNA polymerases"/>
    <property type="match status" value="1"/>
</dbReference>
<dbReference type="InterPro" id="IPR001584">
    <property type="entry name" value="Integrase_cat-core"/>
</dbReference>
<dbReference type="InterPro" id="IPR043502">
    <property type="entry name" value="DNA/RNA_pol_sf"/>
</dbReference>
<dbReference type="EMBL" id="JBCNJP010006797">
    <property type="protein sequence ID" value="KAK9049411.1"/>
    <property type="molecule type" value="Genomic_DNA"/>
</dbReference>
<dbReference type="PROSITE" id="PS50879">
    <property type="entry name" value="RNASE_H_1"/>
    <property type="match status" value="1"/>
</dbReference>
<gene>
    <name evidence="3" type="ORF">SSX86_031620</name>
</gene>
<evidence type="ECO:0000313" key="3">
    <source>
        <dbReference type="EMBL" id="KAK9049411.1"/>
    </source>
</evidence>
<dbReference type="Pfam" id="PF17919">
    <property type="entry name" value="RT_RNaseH_2"/>
    <property type="match status" value="1"/>
</dbReference>
<dbReference type="Gene3D" id="3.30.70.270">
    <property type="match status" value="2"/>
</dbReference>
<dbReference type="InterPro" id="IPR041588">
    <property type="entry name" value="Integrase_H2C2"/>
</dbReference>
<feature type="domain" description="Integrase catalytic" evidence="2">
    <location>
        <begin position="625"/>
        <end position="784"/>
    </location>
</feature>
<dbReference type="SUPFAM" id="SSF53098">
    <property type="entry name" value="Ribonuclease H-like"/>
    <property type="match status" value="2"/>
</dbReference>
<feature type="domain" description="RNase H type-1" evidence="1">
    <location>
        <begin position="340"/>
        <end position="469"/>
    </location>
</feature>
<dbReference type="GO" id="GO:0003676">
    <property type="term" value="F:nucleic acid binding"/>
    <property type="evidence" value="ECO:0007669"/>
    <property type="project" value="InterPro"/>
</dbReference>
<dbReference type="InterPro" id="IPR043128">
    <property type="entry name" value="Rev_trsase/Diguanyl_cyclase"/>
</dbReference>
<name>A0AAP0GHI3_9ASTR</name>
<dbReference type="Pfam" id="PF00665">
    <property type="entry name" value="rve"/>
    <property type="match status" value="1"/>
</dbReference>
<dbReference type="PANTHER" id="PTHR48475:SF2">
    <property type="entry name" value="RIBONUCLEASE H"/>
    <property type="match status" value="1"/>
</dbReference>
<evidence type="ECO:0000313" key="4">
    <source>
        <dbReference type="Proteomes" id="UP001408789"/>
    </source>
</evidence>
<reference evidence="3 4" key="1">
    <citation type="submission" date="2024-04" db="EMBL/GenBank/DDBJ databases">
        <title>The reference genome of an endangered Asteraceae, Deinandra increscens subsp. villosa, native to the Central Coast of California.</title>
        <authorList>
            <person name="Guilliams M."/>
            <person name="Hasenstab-Lehman K."/>
            <person name="Meyer R."/>
            <person name="Mcevoy S."/>
        </authorList>
    </citation>
    <scope>NUCLEOTIDE SEQUENCE [LARGE SCALE GENOMIC DNA]</scope>
    <source>
        <tissue evidence="3">Leaf</tissue>
    </source>
</reference>
<dbReference type="InterPro" id="IPR002156">
    <property type="entry name" value="RNaseH_domain"/>
</dbReference>
<sequence>MAIEDEAKTAFYTREGIFCYTKMPFGLKNAGATYQRLMDKVFEGQIGRNVEVYVDDLVIKSRAEAVMLADVQETILNLKSANIKLNPAKCSFGMEEGRFLGVVISKEGFRVSPEKVRAIIQMESPKNLKQVQVLNGRLVAINRFLARHAERALPFIQTLKNCPTKDKFVWTDEAENAFQEMKQHLARLPTLTAPNRGEKLYLYLAASDHAVSSVLLVERSGVQTPLHYVSRVLTSVESRYSTLEKLVLALVHTTRRVTRFFHDHEVEVLTTFPLQQLLRRPELPGRLVKWAIELSTYDIVFKPRTSVKGQVIADFMAEVPKGKEQEVRTGLSAKPAGQGSQEYWVLYTDGASNDGGSGAGLILTDPSGVEITYAIRLDFASTNNEAEYEALLAGLRLAQEMGATRIHINVDSLLVVNQINNTYEAKGSNMSRYLSLAASLLARFDHYTIEHIPRSRNKKADALSRLASVQFSHLAKDVRIETLSTPSVQETEVDEIFETGYTWMTPIYDYLSKGKLPEDAGEARKVQLQSLQYTLENNHLYRRTFAGPLLRCVTLNEAAHLIEEVHEGTCGIHAGPNLVVSKLRNIGVYWPGMYPMASEAIKKCMSCQQHAPKTLRPKNDLVPITAAWPFQKWGIDIVGPFPESPGRVKFLIVAVDYFTKWVEAKPVASIAATQVRKFLWENIVCRFGLPLYLITDNGTQFADKTIQKWCEDLGIKHIFASVAHPQGNGQVERVNRSIVEGIKKRMANGAVSWVEALPHVLWAHRTMPKTSNEETPFALTYGHEAVVPAEVALPTDRIRIPPVNNEELLLENLDLLEERRTSAAIREARYKQKLSKYYNKRVKSCVFYPGDYVLRDNDASRAKPTGKLAPRWEGPYVIKEVLGKGAYVLQRLDGTNIPRTWNAAQLRRCYV</sequence>
<dbReference type="Gene3D" id="3.30.420.10">
    <property type="entry name" value="Ribonuclease H-like superfamily/Ribonuclease H"/>
    <property type="match status" value="2"/>
</dbReference>
<dbReference type="Pfam" id="PF13456">
    <property type="entry name" value="RVT_3"/>
    <property type="match status" value="1"/>
</dbReference>
<dbReference type="Pfam" id="PF00078">
    <property type="entry name" value="RVT_1"/>
    <property type="match status" value="1"/>
</dbReference>
<accession>A0AAP0GHI3</accession>
<keyword evidence="4" id="KW-1185">Reference proteome</keyword>
<evidence type="ECO:0000259" key="2">
    <source>
        <dbReference type="PROSITE" id="PS50994"/>
    </source>
</evidence>
<dbReference type="Pfam" id="PF17921">
    <property type="entry name" value="Integrase_H2C2"/>
    <property type="match status" value="1"/>
</dbReference>
<dbReference type="CDD" id="cd09279">
    <property type="entry name" value="RNase_HI_like"/>
    <property type="match status" value="1"/>
</dbReference>
<dbReference type="InterPro" id="IPR041577">
    <property type="entry name" value="RT_RNaseH_2"/>
</dbReference>
<protein>
    <submittedName>
        <fullName evidence="3">Uncharacterized protein</fullName>
    </submittedName>
</protein>
<dbReference type="AlphaFoldDB" id="A0AAP0GHI3"/>
<dbReference type="CDD" id="cd01647">
    <property type="entry name" value="RT_LTR"/>
    <property type="match status" value="1"/>
</dbReference>